<keyword evidence="3" id="KW-1185">Reference proteome</keyword>
<dbReference type="AlphaFoldDB" id="A0A2A9DZJ4"/>
<reference evidence="2 3" key="1">
    <citation type="submission" date="2017-10" db="EMBL/GenBank/DDBJ databases">
        <title>Sequencing the genomes of 1000 actinobacteria strains.</title>
        <authorList>
            <person name="Klenk H.-P."/>
        </authorList>
    </citation>
    <scope>NUCLEOTIDE SEQUENCE [LARGE SCALE GENOMIC DNA]</scope>
    <source>
        <strain evidence="2 3">DSM 21798</strain>
    </source>
</reference>
<dbReference type="GO" id="GO:0016020">
    <property type="term" value="C:membrane"/>
    <property type="evidence" value="ECO:0007669"/>
    <property type="project" value="TreeGrafter"/>
</dbReference>
<gene>
    <name evidence="2" type="ORF">ATJ78_2358</name>
</gene>
<dbReference type="PRINTS" id="PR00111">
    <property type="entry name" value="ABHYDROLASE"/>
</dbReference>
<evidence type="ECO:0000259" key="1">
    <source>
        <dbReference type="Pfam" id="PF12697"/>
    </source>
</evidence>
<dbReference type="PANTHER" id="PTHR43798:SF33">
    <property type="entry name" value="HYDROLASE, PUTATIVE (AFU_ORTHOLOGUE AFUA_2G14860)-RELATED"/>
    <property type="match status" value="1"/>
</dbReference>
<comment type="caution">
    <text evidence="2">The sequence shown here is derived from an EMBL/GenBank/DDBJ whole genome shotgun (WGS) entry which is preliminary data.</text>
</comment>
<sequence length="298" mass="32483">MPKTSPYAEKLTRIPVRDAVVDVQGTRTRYWEYGTPDAELTLVFVHGFRGDHHGLEPVVAHLPDTRIIAPDLPGFGESSRFEAQTHDIAGYARWLIAFTKTLGIDETGVIVGHSFGSIIVSAAVATGLPATRVVLINPIAAPALAGPRGILTRLAVAYYRAGALLPAPLGFALLRNPLIVRVMSETMAKTRDANLRRWIHAQHDAYFSAFADRDVVLEAFRASVSHDVSEFAARIEQPVLLIASDRDDLTPIAAQESLARMLPDATLRVIPNVGHLIHYEAPADAARYIQEFVRGGVS</sequence>
<dbReference type="EMBL" id="PDJE01000001">
    <property type="protein sequence ID" value="PFG31392.1"/>
    <property type="molecule type" value="Genomic_DNA"/>
</dbReference>
<evidence type="ECO:0000313" key="2">
    <source>
        <dbReference type="EMBL" id="PFG31392.1"/>
    </source>
</evidence>
<dbReference type="InterPro" id="IPR000639">
    <property type="entry name" value="Epox_hydrolase-like"/>
</dbReference>
<dbReference type="PRINTS" id="PR00412">
    <property type="entry name" value="EPOXHYDRLASE"/>
</dbReference>
<dbReference type="SUPFAM" id="SSF53474">
    <property type="entry name" value="alpha/beta-Hydrolases"/>
    <property type="match status" value="1"/>
</dbReference>
<protein>
    <submittedName>
        <fullName evidence="2">Pimeloyl-ACP methyl ester carboxylesterase</fullName>
    </submittedName>
</protein>
<dbReference type="PANTHER" id="PTHR43798">
    <property type="entry name" value="MONOACYLGLYCEROL LIPASE"/>
    <property type="match status" value="1"/>
</dbReference>
<dbReference type="GO" id="GO:0003824">
    <property type="term" value="F:catalytic activity"/>
    <property type="evidence" value="ECO:0007669"/>
    <property type="project" value="InterPro"/>
</dbReference>
<dbReference type="Pfam" id="PF12697">
    <property type="entry name" value="Abhydrolase_6"/>
    <property type="match status" value="1"/>
</dbReference>
<dbReference type="InterPro" id="IPR029058">
    <property type="entry name" value="AB_hydrolase_fold"/>
</dbReference>
<name>A0A2A9DZJ4_9MICO</name>
<dbReference type="InterPro" id="IPR000073">
    <property type="entry name" value="AB_hydrolase_1"/>
</dbReference>
<organism evidence="2 3">
    <name type="scientific">Paramicrobacterium agarici</name>
    <dbReference type="NCBI Taxonomy" id="630514"/>
    <lineage>
        <taxon>Bacteria</taxon>
        <taxon>Bacillati</taxon>
        <taxon>Actinomycetota</taxon>
        <taxon>Actinomycetes</taxon>
        <taxon>Micrococcales</taxon>
        <taxon>Microbacteriaceae</taxon>
        <taxon>Paramicrobacterium</taxon>
    </lineage>
</organism>
<dbReference type="Proteomes" id="UP000221369">
    <property type="component" value="Unassembled WGS sequence"/>
</dbReference>
<dbReference type="Gene3D" id="3.40.50.1820">
    <property type="entry name" value="alpha/beta hydrolase"/>
    <property type="match status" value="1"/>
</dbReference>
<proteinExistence type="predicted"/>
<accession>A0A2A9DZJ4</accession>
<dbReference type="RefSeq" id="WP_098408006.1">
    <property type="nucleotide sequence ID" value="NZ_PDJE01000001.1"/>
</dbReference>
<dbReference type="InterPro" id="IPR050266">
    <property type="entry name" value="AB_hydrolase_sf"/>
</dbReference>
<feature type="domain" description="AB hydrolase-1" evidence="1">
    <location>
        <begin position="42"/>
        <end position="285"/>
    </location>
</feature>
<evidence type="ECO:0000313" key="3">
    <source>
        <dbReference type="Proteomes" id="UP000221369"/>
    </source>
</evidence>